<dbReference type="EMBL" id="MH536811">
    <property type="protein sequence ID" value="AXG66311.1"/>
    <property type="molecule type" value="Genomic_DNA"/>
</dbReference>
<accession>A0A345GTN9</accession>
<feature type="transmembrane region" description="Helical" evidence="1">
    <location>
        <begin position="7"/>
        <end position="26"/>
    </location>
</feature>
<keyword evidence="1" id="KW-1133">Transmembrane helix</keyword>
<reference evidence="2 3" key="1">
    <citation type="submission" date="2018-06" db="EMBL/GenBank/DDBJ databases">
        <authorList>
            <person name="Moussa A."/>
            <person name="Couoh J.M."/>
            <person name="Harbem L."/>
            <person name="Okocha J.C."/>
            <person name="Taylor D."/>
            <person name="Teutsch A.B."/>
            <person name="Smith B.R."/>
            <person name="Suri N."/>
            <person name="Layton S.R."/>
            <person name="Kim T."/>
            <person name="Hughes L.E."/>
            <person name="Garlena R.A."/>
            <person name="Russell D.A."/>
            <person name="Pope W.H."/>
            <person name="Jacobs-Sera D."/>
            <person name="Hatfull G.F."/>
        </authorList>
    </citation>
    <scope>NUCLEOTIDE SEQUENCE [LARGE SCALE GENOMIC DNA]</scope>
</reference>
<keyword evidence="1" id="KW-0812">Transmembrane</keyword>
<evidence type="ECO:0000313" key="3">
    <source>
        <dbReference type="Proteomes" id="UP000259354"/>
    </source>
</evidence>
<proteinExistence type="predicted"/>
<dbReference type="GeneID" id="55609370"/>
<keyword evidence="1" id="KW-0472">Membrane</keyword>
<gene>
    <name evidence="2" type="primary">228</name>
    <name evidence="2" type="ORF">SEA_ANNADREAMY_228</name>
</gene>
<evidence type="ECO:0000313" key="2">
    <source>
        <dbReference type="EMBL" id="AXG66311.1"/>
    </source>
</evidence>
<sequence length="62" mass="7070">MTKGMNAFLASLGYFLAFLWFMIASSKVSSGDIDWTVYLNYGTSVIWAITGTIWMCNTRNFR</sequence>
<dbReference type="KEGG" id="vg:55609370"/>
<dbReference type="RefSeq" id="YP_009839162.1">
    <property type="nucleotide sequence ID" value="NC_048719.1"/>
</dbReference>
<feature type="transmembrane region" description="Helical" evidence="1">
    <location>
        <begin position="38"/>
        <end position="56"/>
    </location>
</feature>
<dbReference type="Proteomes" id="UP000259354">
    <property type="component" value="Segment"/>
</dbReference>
<evidence type="ECO:0000256" key="1">
    <source>
        <dbReference type="SAM" id="Phobius"/>
    </source>
</evidence>
<name>A0A345GTN9_9CAUD</name>
<organism evidence="2 3">
    <name type="scientific">Streptomyces phage Annadreamy</name>
    <dbReference type="NCBI Taxonomy" id="2250335"/>
    <lineage>
        <taxon>Viruses</taxon>
        <taxon>Duplodnaviria</taxon>
        <taxon>Heunggongvirae</taxon>
        <taxon>Uroviricota</taxon>
        <taxon>Caudoviricetes</taxon>
        <taxon>Stanwilliamsviridae</taxon>
        <taxon>Loccivirinae</taxon>
        <taxon>Annadreamyvirus</taxon>
        <taxon>Annadreamyvirus annadreamy</taxon>
    </lineage>
</organism>
<protein>
    <submittedName>
        <fullName evidence="2">Uncharacterized protein</fullName>
    </submittedName>
</protein>
<keyword evidence="3" id="KW-1185">Reference proteome</keyword>